<sequence length="379" mass="42406">MLFCLISITLSMVLGALLMPRVLVISYKKKLFDIPDDRKVHTAPIPRLGGVTFFPITIISFLSALAICYKLFGYFPGDEYMGLTFLFYAFFIGLTSLYLIGCADDLIGVGYKSKFLVQLVVASLFPFSGLYINNLGGLFGIYELPFWLGSILTVILVVYITNAINLIDGIDGLASGLSLIALVFLASLFYAYGGTLHVIFIGAVVGVLYVFFFYNVFGRAERRQKLFMGDTGSLTLGYTISFLLLFFLKTSASLDPWDNGLSVVAMSSLIIPLFDVARVVLTRARDKRNLFLPDKNHIHHKLLRTGLKATAVMVTLLGIALFFIIYNVVLVRLVGLTLVFLIDIATWTLLNVVINYFILRHEHRTGKIWHIAYNDEHKK</sequence>
<evidence type="ECO:0000256" key="5">
    <source>
        <dbReference type="ARBA" id="ARBA00022989"/>
    </source>
</evidence>
<evidence type="ECO:0000256" key="3">
    <source>
        <dbReference type="ARBA" id="ARBA00022679"/>
    </source>
</evidence>
<dbReference type="AlphaFoldDB" id="A0A9D2ZV10"/>
<dbReference type="CDD" id="cd06853">
    <property type="entry name" value="GT_WecA_like"/>
    <property type="match status" value="1"/>
</dbReference>
<evidence type="ECO:0000313" key="10">
    <source>
        <dbReference type="Proteomes" id="UP000787625"/>
    </source>
</evidence>
<keyword evidence="7" id="KW-0460">Magnesium</keyword>
<feature type="transmembrane region" description="Helical" evidence="8">
    <location>
        <begin position="338"/>
        <end position="359"/>
    </location>
</feature>
<feature type="transmembrane region" description="Helical" evidence="8">
    <location>
        <begin position="115"/>
        <end position="132"/>
    </location>
</feature>
<dbReference type="GO" id="GO:0016780">
    <property type="term" value="F:phosphotransferase activity, for other substituted phosphate groups"/>
    <property type="evidence" value="ECO:0007669"/>
    <property type="project" value="InterPro"/>
</dbReference>
<evidence type="ECO:0000256" key="7">
    <source>
        <dbReference type="PIRSR" id="PIRSR600715-1"/>
    </source>
</evidence>
<evidence type="ECO:0000256" key="2">
    <source>
        <dbReference type="ARBA" id="ARBA00022475"/>
    </source>
</evidence>
<dbReference type="Proteomes" id="UP000787625">
    <property type="component" value="Unassembled WGS sequence"/>
</dbReference>
<evidence type="ECO:0000256" key="4">
    <source>
        <dbReference type="ARBA" id="ARBA00022692"/>
    </source>
</evidence>
<comment type="subcellular location">
    <subcellularLocation>
        <location evidence="1">Cell membrane</location>
        <topology evidence="1">Multi-pass membrane protein</topology>
    </subcellularLocation>
</comment>
<organism evidence="9 10">
    <name type="scientific">Candidatus Avibacteroides avistercoris</name>
    <dbReference type="NCBI Taxonomy" id="2840690"/>
    <lineage>
        <taxon>Bacteria</taxon>
        <taxon>Pseudomonadati</taxon>
        <taxon>Bacteroidota</taxon>
        <taxon>Bacteroidia</taxon>
        <taxon>Bacteroidales</taxon>
        <taxon>Bacteroidaceae</taxon>
        <taxon>Bacteroidaceae incertae sedis</taxon>
        <taxon>Candidatus Avibacteroides</taxon>
    </lineage>
</organism>
<reference evidence="9" key="1">
    <citation type="journal article" date="2021" name="PeerJ">
        <title>Extensive microbial diversity within the chicken gut microbiome revealed by metagenomics and culture.</title>
        <authorList>
            <person name="Gilroy R."/>
            <person name="Ravi A."/>
            <person name="Getino M."/>
            <person name="Pursley I."/>
            <person name="Horton D.L."/>
            <person name="Alikhan N.F."/>
            <person name="Baker D."/>
            <person name="Gharbi K."/>
            <person name="Hall N."/>
            <person name="Watson M."/>
            <person name="Adriaenssens E.M."/>
            <person name="Foster-Nyarko E."/>
            <person name="Jarju S."/>
            <person name="Secka A."/>
            <person name="Antonio M."/>
            <person name="Oren A."/>
            <person name="Chaudhuri R.R."/>
            <person name="La Ragione R."/>
            <person name="Hildebrand F."/>
            <person name="Pallen M.J."/>
        </authorList>
    </citation>
    <scope>NUCLEOTIDE SEQUENCE</scope>
    <source>
        <strain evidence="9">MalCec1-1739</strain>
    </source>
</reference>
<keyword evidence="5 8" id="KW-1133">Transmembrane helix</keyword>
<feature type="transmembrane region" description="Helical" evidence="8">
    <location>
        <begin position="144"/>
        <end position="161"/>
    </location>
</feature>
<dbReference type="GO" id="GO:0044038">
    <property type="term" value="P:cell wall macromolecule biosynthetic process"/>
    <property type="evidence" value="ECO:0007669"/>
    <property type="project" value="TreeGrafter"/>
</dbReference>
<feature type="transmembrane region" description="Helical" evidence="8">
    <location>
        <begin position="173"/>
        <end position="192"/>
    </location>
</feature>
<evidence type="ECO:0000256" key="8">
    <source>
        <dbReference type="SAM" id="Phobius"/>
    </source>
</evidence>
<dbReference type="EMBL" id="DWUP01000186">
    <property type="protein sequence ID" value="HJD53632.1"/>
    <property type="molecule type" value="Genomic_DNA"/>
</dbReference>
<feature type="transmembrane region" description="Helical" evidence="8">
    <location>
        <begin position="260"/>
        <end position="281"/>
    </location>
</feature>
<gene>
    <name evidence="9" type="ORF">IAA93_07920</name>
</gene>
<dbReference type="GO" id="GO:0005886">
    <property type="term" value="C:plasma membrane"/>
    <property type="evidence" value="ECO:0007669"/>
    <property type="project" value="UniProtKB-SubCell"/>
</dbReference>
<dbReference type="GO" id="GO:0046872">
    <property type="term" value="F:metal ion binding"/>
    <property type="evidence" value="ECO:0007669"/>
    <property type="project" value="UniProtKB-KW"/>
</dbReference>
<feature type="transmembrane region" description="Helical" evidence="8">
    <location>
        <begin position="6"/>
        <end position="27"/>
    </location>
</feature>
<keyword evidence="7" id="KW-0479">Metal-binding</keyword>
<dbReference type="GO" id="GO:0009103">
    <property type="term" value="P:lipopolysaccharide biosynthetic process"/>
    <property type="evidence" value="ECO:0007669"/>
    <property type="project" value="TreeGrafter"/>
</dbReference>
<feature type="transmembrane region" description="Helical" evidence="8">
    <location>
        <begin position="84"/>
        <end position="103"/>
    </location>
</feature>
<feature type="binding site" evidence="7">
    <location>
        <position position="165"/>
    </location>
    <ligand>
        <name>Mg(2+)</name>
        <dbReference type="ChEBI" id="CHEBI:18420"/>
    </ligand>
</feature>
<evidence type="ECO:0000256" key="6">
    <source>
        <dbReference type="ARBA" id="ARBA00023136"/>
    </source>
</evidence>
<accession>A0A9D2ZV10</accession>
<feature type="transmembrane region" description="Helical" evidence="8">
    <location>
        <begin position="48"/>
        <end position="72"/>
    </location>
</feature>
<dbReference type="PANTHER" id="PTHR22926:SF3">
    <property type="entry name" value="UNDECAPRENYL-PHOSPHATE ALPHA-N-ACETYLGLUCOSAMINYL 1-PHOSPHATE TRANSFERASE"/>
    <property type="match status" value="1"/>
</dbReference>
<dbReference type="InterPro" id="IPR000715">
    <property type="entry name" value="Glycosyl_transferase_4"/>
</dbReference>
<comment type="caution">
    <text evidence="9">The sequence shown here is derived from an EMBL/GenBank/DDBJ whole genome shotgun (WGS) entry which is preliminary data.</text>
</comment>
<evidence type="ECO:0000256" key="1">
    <source>
        <dbReference type="ARBA" id="ARBA00004651"/>
    </source>
</evidence>
<feature type="transmembrane region" description="Helical" evidence="8">
    <location>
        <begin position="302"/>
        <end position="326"/>
    </location>
</feature>
<reference evidence="9" key="2">
    <citation type="submission" date="2021-04" db="EMBL/GenBank/DDBJ databases">
        <authorList>
            <person name="Gilroy R."/>
        </authorList>
    </citation>
    <scope>NUCLEOTIDE SEQUENCE</scope>
    <source>
        <strain evidence="9">MalCec1-1739</strain>
    </source>
</reference>
<proteinExistence type="predicted"/>
<evidence type="ECO:0000313" key="9">
    <source>
        <dbReference type="EMBL" id="HJD53632.1"/>
    </source>
</evidence>
<feature type="transmembrane region" description="Helical" evidence="8">
    <location>
        <begin position="198"/>
        <end position="217"/>
    </location>
</feature>
<dbReference type="PANTHER" id="PTHR22926">
    <property type="entry name" value="PHOSPHO-N-ACETYLMURAMOYL-PENTAPEPTIDE-TRANSFERASE"/>
    <property type="match status" value="1"/>
</dbReference>
<name>A0A9D2ZV10_9BACT</name>
<keyword evidence="4 8" id="KW-0812">Transmembrane</keyword>
<dbReference type="InterPro" id="IPR018480">
    <property type="entry name" value="PNAcMuramoyl-5peptid_Trfase_CS"/>
</dbReference>
<comment type="cofactor">
    <cofactor evidence="7">
        <name>Mg(2+)</name>
        <dbReference type="ChEBI" id="CHEBI:18420"/>
    </cofactor>
</comment>
<feature type="transmembrane region" description="Helical" evidence="8">
    <location>
        <begin position="226"/>
        <end position="248"/>
    </location>
</feature>
<keyword evidence="6 8" id="KW-0472">Membrane</keyword>
<protein>
    <submittedName>
        <fullName evidence="9">Undecaprenyl/decaprenyl-phosphate alpha-N-acetylglucosaminyl 1-phosphate transferase</fullName>
    </submittedName>
</protein>
<dbReference type="PROSITE" id="PS01348">
    <property type="entry name" value="MRAY_2"/>
    <property type="match status" value="1"/>
</dbReference>
<keyword evidence="2" id="KW-1003">Cell membrane</keyword>
<dbReference type="Pfam" id="PF00953">
    <property type="entry name" value="Glycos_transf_4"/>
    <property type="match status" value="1"/>
</dbReference>
<feature type="binding site" evidence="7">
    <location>
        <position position="230"/>
    </location>
    <ligand>
        <name>Mg(2+)</name>
        <dbReference type="ChEBI" id="CHEBI:18420"/>
    </ligand>
</feature>
<dbReference type="GO" id="GO:0071555">
    <property type="term" value="P:cell wall organization"/>
    <property type="evidence" value="ECO:0007669"/>
    <property type="project" value="TreeGrafter"/>
</dbReference>
<keyword evidence="3 9" id="KW-0808">Transferase</keyword>